<keyword evidence="2" id="KW-1185">Reference proteome</keyword>
<proteinExistence type="predicted"/>
<dbReference type="AlphaFoldDB" id="A0AAE0GXL5"/>
<gene>
    <name evidence="1" type="ORF">CYMTET_6240</name>
</gene>
<name>A0AAE0GXL5_9CHLO</name>
<evidence type="ECO:0000313" key="2">
    <source>
        <dbReference type="Proteomes" id="UP001190700"/>
    </source>
</evidence>
<accession>A0AAE0GXL5</accession>
<sequence length="90" mass="10431">MEEHVSMSRKMRIYILICRQEYGEQGVMMFKLLTQTCESRRSYVVLLKTEFCVAGIAHPGYNYAACPGQNMRAPVWVISESVNMCYRRGL</sequence>
<dbReference type="Proteomes" id="UP001190700">
    <property type="component" value="Unassembled WGS sequence"/>
</dbReference>
<organism evidence="1 2">
    <name type="scientific">Cymbomonas tetramitiformis</name>
    <dbReference type="NCBI Taxonomy" id="36881"/>
    <lineage>
        <taxon>Eukaryota</taxon>
        <taxon>Viridiplantae</taxon>
        <taxon>Chlorophyta</taxon>
        <taxon>Pyramimonadophyceae</taxon>
        <taxon>Pyramimonadales</taxon>
        <taxon>Pyramimonadaceae</taxon>
        <taxon>Cymbomonas</taxon>
    </lineage>
</organism>
<comment type="caution">
    <text evidence="1">The sequence shown here is derived from an EMBL/GenBank/DDBJ whole genome shotgun (WGS) entry which is preliminary data.</text>
</comment>
<dbReference type="EMBL" id="LGRX02001421">
    <property type="protein sequence ID" value="KAK3286192.1"/>
    <property type="molecule type" value="Genomic_DNA"/>
</dbReference>
<protein>
    <submittedName>
        <fullName evidence="1">Uncharacterized protein</fullName>
    </submittedName>
</protein>
<evidence type="ECO:0000313" key="1">
    <source>
        <dbReference type="EMBL" id="KAK3286192.1"/>
    </source>
</evidence>
<reference evidence="1 2" key="1">
    <citation type="journal article" date="2015" name="Genome Biol. Evol.">
        <title>Comparative Genomics of a Bacterivorous Green Alga Reveals Evolutionary Causalities and Consequences of Phago-Mixotrophic Mode of Nutrition.</title>
        <authorList>
            <person name="Burns J.A."/>
            <person name="Paasch A."/>
            <person name="Narechania A."/>
            <person name="Kim E."/>
        </authorList>
    </citation>
    <scope>NUCLEOTIDE SEQUENCE [LARGE SCALE GENOMIC DNA]</scope>
    <source>
        <strain evidence="1 2">PLY_AMNH</strain>
    </source>
</reference>